<dbReference type="InterPro" id="IPR006652">
    <property type="entry name" value="Kelch_1"/>
</dbReference>
<evidence type="ECO:0000313" key="2">
    <source>
        <dbReference type="EMBL" id="GBP92853.1"/>
    </source>
</evidence>
<dbReference type="Gene3D" id="2.130.10.80">
    <property type="entry name" value="Galactose oxidase/kelch, beta-propeller"/>
    <property type="match status" value="1"/>
</dbReference>
<dbReference type="STRING" id="151549.A0A4C2A101"/>
<dbReference type="Proteomes" id="UP000299102">
    <property type="component" value="Unassembled WGS sequence"/>
</dbReference>
<dbReference type="Pfam" id="PF01344">
    <property type="entry name" value="Kelch_1"/>
    <property type="match status" value="1"/>
</dbReference>
<name>A0A4C2A101_EUMVA</name>
<gene>
    <name evidence="2" type="primary">Klhl1</name>
    <name evidence="2" type="ORF">EVAR_95990_1</name>
</gene>
<keyword evidence="3" id="KW-1185">Reference proteome</keyword>
<reference evidence="2 3" key="1">
    <citation type="journal article" date="2019" name="Commun. Biol.">
        <title>The bagworm genome reveals a unique fibroin gene that provides high tensile strength.</title>
        <authorList>
            <person name="Kono N."/>
            <person name="Nakamura H."/>
            <person name="Ohtoshi R."/>
            <person name="Tomita M."/>
            <person name="Numata K."/>
            <person name="Arakawa K."/>
        </authorList>
    </citation>
    <scope>NUCLEOTIDE SEQUENCE [LARGE SCALE GENOMIC DNA]</scope>
</reference>
<dbReference type="OrthoDB" id="45365at2759"/>
<organism evidence="2 3">
    <name type="scientific">Eumeta variegata</name>
    <name type="common">Bagworm moth</name>
    <name type="synonym">Eumeta japonica</name>
    <dbReference type="NCBI Taxonomy" id="151549"/>
    <lineage>
        <taxon>Eukaryota</taxon>
        <taxon>Metazoa</taxon>
        <taxon>Ecdysozoa</taxon>
        <taxon>Arthropoda</taxon>
        <taxon>Hexapoda</taxon>
        <taxon>Insecta</taxon>
        <taxon>Pterygota</taxon>
        <taxon>Neoptera</taxon>
        <taxon>Endopterygota</taxon>
        <taxon>Lepidoptera</taxon>
        <taxon>Glossata</taxon>
        <taxon>Ditrysia</taxon>
        <taxon>Tineoidea</taxon>
        <taxon>Psychidae</taxon>
        <taxon>Oiketicinae</taxon>
        <taxon>Eumeta</taxon>
    </lineage>
</organism>
<proteinExistence type="predicted"/>
<sequence>MVVWEFRKVITKLNAKEIDYELQRRYGVVSSCAQDFYINWEVKKFGLCVGCPSVGVCVCVDGTPRLVHDAPAASRRASDTRRTYTRTWTQIAPMSVPRRWPSAAALGGRVYAVGGSDVKDRVLASGEVYDPRRPSARAERLEHSELMSRVDTVRGDTAARPRVTIPPSTRAHVGERRQRDVFQATLPLCSDASISCGRRAQSGDRRQTVRKYIVISDVSLTPV</sequence>
<accession>A0A4C2A101</accession>
<dbReference type="InterPro" id="IPR037293">
    <property type="entry name" value="Gal_Oxidase_central_sf"/>
</dbReference>
<keyword evidence="1" id="KW-0880">Kelch repeat</keyword>
<dbReference type="EMBL" id="BGZK01002315">
    <property type="protein sequence ID" value="GBP92853.1"/>
    <property type="molecule type" value="Genomic_DNA"/>
</dbReference>
<dbReference type="AlphaFoldDB" id="A0A4C2A101"/>
<protein>
    <submittedName>
        <fullName evidence="2">Kelch-like protein 1</fullName>
    </submittedName>
</protein>
<dbReference type="InterPro" id="IPR015915">
    <property type="entry name" value="Kelch-typ_b-propeller"/>
</dbReference>
<dbReference type="SUPFAM" id="SSF117281">
    <property type="entry name" value="Kelch motif"/>
    <property type="match status" value="1"/>
</dbReference>
<comment type="caution">
    <text evidence="2">The sequence shown here is derived from an EMBL/GenBank/DDBJ whole genome shotgun (WGS) entry which is preliminary data.</text>
</comment>
<evidence type="ECO:0000313" key="3">
    <source>
        <dbReference type="Proteomes" id="UP000299102"/>
    </source>
</evidence>
<evidence type="ECO:0000256" key="1">
    <source>
        <dbReference type="ARBA" id="ARBA00022441"/>
    </source>
</evidence>